<keyword evidence="11" id="KW-1185">Reference proteome</keyword>
<dbReference type="EMBL" id="JAUSSY010000010">
    <property type="protein sequence ID" value="MDQ0119789.1"/>
    <property type="molecule type" value="Genomic_DNA"/>
</dbReference>
<evidence type="ECO:0000256" key="7">
    <source>
        <dbReference type="PIRNR" id="PIRNR002744"/>
    </source>
</evidence>
<feature type="transmembrane region" description="Helical" evidence="9">
    <location>
        <begin position="169"/>
        <end position="188"/>
    </location>
</feature>
<dbReference type="RefSeq" id="WP_307491560.1">
    <property type="nucleotide sequence ID" value="NZ_JAUSSY010000010.1"/>
</dbReference>
<evidence type="ECO:0000256" key="8">
    <source>
        <dbReference type="SAM" id="MobiDB-lite"/>
    </source>
</evidence>
<keyword evidence="6 7" id="KW-0472">Membrane</keyword>
<dbReference type="Proteomes" id="UP001226389">
    <property type="component" value="Unassembled WGS sequence"/>
</dbReference>
<organism evidence="10 11">
    <name type="scientific">Pseudarthrobacter defluvii</name>
    <dbReference type="NCBI Taxonomy" id="410837"/>
    <lineage>
        <taxon>Bacteria</taxon>
        <taxon>Bacillati</taxon>
        <taxon>Actinomycetota</taxon>
        <taxon>Actinomycetes</taxon>
        <taxon>Micrococcales</taxon>
        <taxon>Micrococcaceae</taxon>
        <taxon>Pseudarthrobacter</taxon>
    </lineage>
</organism>
<name>A0ABT9UN22_9MICC</name>
<feature type="region of interest" description="Disordered" evidence="8">
    <location>
        <begin position="475"/>
        <end position="497"/>
    </location>
</feature>
<dbReference type="PIRSF" id="PIRSF002744">
    <property type="entry name" value="Pur-cyt_permease"/>
    <property type="match status" value="1"/>
</dbReference>
<comment type="similarity">
    <text evidence="2 7">Belongs to the purine-cytosine permease (2.A.39) family.</text>
</comment>
<comment type="caution">
    <text evidence="10">The sequence shown here is derived from an EMBL/GenBank/DDBJ whole genome shotgun (WGS) entry which is preliminary data.</text>
</comment>
<feature type="transmembrane region" description="Helical" evidence="9">
    <location>
        <begin position="439"/>
        <end position="455"/>
    </location>
</feature>
<keyword evidence="5 9" id="KW-1133">Transmembrane helix</keyword>
<feature type="transmembrane region" description="Helical" evidence="9">
    <location>
        <begin position="281"/>
        <end position="306"/>
    </location>
</feature>
<dbReference type="Pfam" id="PF02133">
    <property type="entry name" value="Transp_cyt_pur"/>
    <property type="match status" value="1"/>
</dbReference>
<feature type="transmembrane region" description="Helical" evidence="9">
    <location>
        <begin position="327"/>
        <end position="344"/>
    </location>
</feature>
<feature type="transmembrane region" description="Helical" evidence="9">
    <location>
        <begin position="53"/>
        <end position="74"/>
    </location>
</feature>
<protein>
    <submittedName>
        <fullName evidence="10">Toxin CptA</fullName>
    </submittedName>
</protein>
<evidence type="ECO:0000256" key="9">
    <source>
        <dbReference type="SAM" id="Phobius"/>
    </source>
</evidence>
<evidence type="ECO:0000313" key="11">
    <source>
        <dbReference type="Proteomes" id="UP001226389"/>
    </source>
</evidence>
<dbReference type="PANTHER" id="PTHR31806:SF1">
    <property type="entry name" value="PURINE-CYTOSINE PERMEASE FCY2-RELATED"/>
    <property type="match status" value="1"/>
</dbReference>
<accession>A0ABT9UN22</accession>
<evidence type="ECO:0000256" key="6">
    <source>
        <dbReference type="ARBA" id="ARBA00023136"/>
    </source>
</evidence>
<feature type="transmembrane region" description="Helical" evidence="9">
    <location>
        <begin position="23"/>
        <end position="47"/>
    </location>
</feature>
<feature type="transmembrane region" description="Helical" evidence="9">
    <location>
        <begin position="247"/>
        <end position="269"/>
    </location>
</feature>
<comment type="subcellular location">
    <subcellularLocation>
        <location evidence="1">Membrane</location>
        <topology evidence="1">Multi-pass membrane protein</topology>
    </subcellularLocation>
</comment>
<reference evidence="10 11" key="1">
    <citation type="submission" date="2023-07" db="EMBL/GenBank/DDBJ databases">
        <title>Sorghum-associated microbial communities from plants grown in Nebraska, USA.</title>
        <authorList>
            <person name="Schachtman D."/>
        </authorList>
    </citation>
    <scope>NUCLEOTIDE SEQUENCE [LARGE SCALE GENOMIC DNA]</scope>
    <source>
        <strain evidence="10 11">DS994</strain>
    </source>
</reference>
<feature type="transmembrane region" description="Helical" evidence="9">
    <location>
        <begin position="208"/>
        <end position="227"/>
    </location>
</feature>
<evidence type="ECO:0000313" key="10">
    <source>
        <dbReference type="EMBL" id="MDQ0119789.1"/>
    </source>
</evidence>
<evidence type="ECO:0000256" key="3">
    <source>
        <dbReference type="ARBA" id="ARBA00022448"/>
    </source>
</evidence>
<evidence type="ECO:0000256" key="1">
    <source>
        <dbReference type="ARBA" id="ARBA00004141"/>
    </source>
</evidence>
<gene>
    <name evidence="10" type="ORF">J2T22_002984</name>
</gene>
<dbReference type="CDD" id="cd11484">
    <property type="entry name" value="SLC-NCS1sbd_CobB-like"/>
    <property type="match status" value="1"/>
</dbReference>
<feature type="transmembrane region" description="Helical" evidence="9">
    <location>
        <begin position="356"/>
        <end position="377"/>
    </location>
</feature>
<evidence type="ECO:0000256" key="2">
    <source>
        <dbReference type="ARBA" id="ARBA00008974"/>
    </source>
</evidence>
<feature type="transmembrane region" description="Helical" evidence="9">
    <location>
        <begin position="137"/>
        <end position="157"/>
    </location>
</feature>
<dbReference type="Gene3D" id="1.10.4160.10">
    <property type="entry name" value="Hydantoin permease"/>
    <property type="match status" value="1"/>
</dbReference>
<proteinExistence type="inferred from homology"/>
<dbReference type="InterPro" id="IPR026030">
    <property type="entry name" value="Pur-cyt_permease_Fcy2/21/22"/>
</dbReference>
<evidence type="ECO:0000256" key="4">
    <source>
        <dbReference type="ARBA" id="ARBA00022692"/>
    </source>
</evidence>
<feature type="transmembrane region" description="Helical" evidence="9">
    <location>
        <begin position="95"/>
        <end position="117"/>
    </location>
</feature>
<keyword evidence="4 9" id="KW-0812">Transmembrane</keyword>
<keyword evidence="3 7" id="KW-0813">Transport</keyword>
<dbReference type="PANTHER" id="PTHR31806">
    <property type="entry name" value="PURINE-CYTOSINE PERMEASE FCY2-RELATED"/>
    <property type="match status" value="1"/>
</dbReference>
<sequence>MDHEAWLQPIPESARTRKVSGQFWIWAGANLAPINWVLGALGIQLGLGVADTITVLVLGNLIGMLLFGCFVLLGQKTGATGMVLARAAFGRRGNYLPAAIQALLVIGWCAVNTWIILDLVMALFGTLGWVDPEAPNYGWKIGVATFIMALQVAIAWFGYKAIAAFEKWTVPPTILTLAVMSAVAWFGMDINWSYAGPAGAVLEGSERIAAMSAVMTAIGIGWGITWFTYAADYSRFVSTSVPKKKVYLASVLGQFIPVVWLGVLGASLATNSGEIDPGKLIVMNFGAMALPVLLMVLHGPIATNILNIYTFSVATQALDISISRRKLNLFVGVFSLGAVVFFIFQEDFAAVLDAWLIGLVAWVAAWGGIMLVHYFWLEKRWPGGTDRLFDGVGTKRLPGVNWAGVISLLAGIFATWLFMYGLIPIMQGPIAVALGGWDLSWLAGGLTSAGVYAILGPRQHIRYLALEPRAAQKVDATPGATAPEAGSAESTPALPAL</sequence>
<feature type="transmembrane region" description="Helical" evidence="9">
    <location>
        <begin position="398"/>
        <end position="419"/>
    </location>
</feature>
<evidence type="ECO:0000256" key="5">
    <source>
        <dbReference type="ARBA" id="ARBA00022989"/>
    </source>
</evidence>
<dbReference type="InterPro" id="IPR001248">
    <property type="entry name" value="Pur-cyt_permease"/>
</dbReference>